<feature type="transmembrane region" description="Helical" evidence="2">
    <location>
        <begin position="6"/>
        <end position="25"/>
    </location>
</feature>
<feature type="transmembrane region" description="Helical" evidence="2">
    <location>
        <begin position="32"/>
        <end position="51"/>
    </location>
</feature>
<name>A0ABY5DZW9_9ACTN</name>
<evidence type="ECO:0000313" key="3">
    <source>
        <dbReference type="EMBL" id="UTI66382.1"/>
    </source>
</evidence>
<feature type="compositionally biased region" description="Basic and acidic residues" evidence="1">
    <location>
        <begin position="98"/>
        <end position="107"/>
    </location>
</feature>
<evidence type="ECO:0000313" key="4">
    <source>
        <dbReference type="Proteomes" id="UP001056035"/>
    </source>
</evidence>
<feature type="region of interest" description="Disordered" evidence="1">
    <location>
        <begin position="80"/>
        <end position="107"/>
    </location>
</feature>
<feature type="compositionally biased region" description="Low complexity" evidence="1">
    <location>
        <begin position="80"/>
        <end position="93"/>
    </location>
</feature>
<dbReference type="EMBL" id="CP098502">
    <property type="protein sequence ID" value="UTI66382.1"/>
    <property type="molecule type" value="Genomic_DNA"/>
</dbReference>
<accession>A0ABY5DZW9</accession>
<keyword evidence="2" id="KW-0472">Membrane</keyword>
<sequence>MLTTRLGWFGAVAYALPILEVWLLGRLSERGATALLVVLQVAWVLALLAVLDRCLRGSPAWRRARDAAAAEAALAESAAIDPDAEASPRPAAARPRRLTVERRRSHR</sequence>
<dbReference type="Proteomes" id="UP001056035">
    <property type="component" value="Chromosome"/>
</dbReference>
<proteinExistence type="predicted"/>
<keyword evidence="4" id="KW-1185">Reference proteome</keyword>
<dbReference type="RefSeq" id="WP_254573053.1">
    <property type="nucleotide sequence ID" value="NZ_CP098502.1"/>
</dbReference>
<evidence type="ECO:0000256" key="2">
    <source>
        <dbReference type="SAM" id="Phobius"/>
    </source>
</evidence>
<protein>
    <submittedName>
        <fullName evidence="3">Uncharacterized protein</fullName>
    </submittedName>
</protein>
<keyword evidence="2" id="KW-1133">Transmembrane helix</keyword>
<organism evidence="3 4">
    <name type="scientific">Paraconexibacter antarcticus</name>
    <dbReference type="NCBI Taxonomy" id="2949664"/>
    <lineage>
        <taxon>Bacteria</taxon>
        <taxon>Bacillati</taxon>
        <taxon>Actinomycetota</taxon>
        <taxon>Thermoleophilia</taxon>
        <taxon>Solirubrobacterales</taxon>
        <taxon>Paraconexibacteraceae</taxon>
        <taxon>Paraconexibacter</taxon>
    </lineage>
</organism>
<gene>
    <name evidence="3" type="ORF">NBH00_09265</name>
</gene>
<evidence type="ECO:0000256" key="1">
    <source>
        <dbReference type="SAM" id="MobiDB-lite"/>
    </source>
</evidence>
<reference evidence="3 4" key="1">
    <citation type="submission" date="2022-06" db="EMBL/GenBank/DDBJ databases">
        <title>Paraconexibacter antarcticus.</title>
        <authorList>
            <person name="Kim C.S."/>
        </authorList>
    </citation>
    <scope>NUCLEOTIDE SEQUENCE [LARGE SCALE GENOMIC DNA]</scope>
    <source>
        <strain evidence="3 4">02-257</strain>
    </source>
</reference>
<keyword evidence="2" id="KW-0812">Transmembrane</keyword>